<organism evidence="7">
    <name type="scientific">uncultured Synechococcales cyanobacterium</name>
    <dbReference type="NCBI Taxonomy" id="1936017"/>
    <lineage>
        <taxon>Bacteria</taxon>
        <taxon>Bacillati</taxon>
        <taxon>Cyanobacteriota</taxon>
        <taxon>Cyanophyceae</taxon>
        <taxon>Synechococcales</taxon>
        <taxon>environmental samples</taxon>
    </lineage>
</organism>
<comment type="similarity">
    <text evidence="2">Belongs to the NADH dehydrogenase family.</text>
</comment>
<dbReference type="AlphaFoldDB" id="A0A6J4VVW2"/>
<dbReference type="PANTHER" id="PTHR42913:SF3">
    <property type="entry name" value="64 KDA MITOCHONDRIAL NADH DEHYDROGENASE (EUROFUNG)"/>
    <property type="match status" value="1"/>
</dbReference>
<dbReference type="GO" id="GO:0003955">
    <property type="term" value="F:NAD(P)H dehydrogenase (quinone) activity"/>
    <property type="evidence" value="ECO:0007669"/>
    <property type="project" value="TreeGrafter"/>
</dbReference>
<dbReference type="EC" id="1.6.99.3" evidence="7"/>
<name>A0A6J4VVW2_9CYAN</name>
<keyword evidence="5 7" id="KW-0560">Oxidoreductase</keyword>
<evidence type="ECO:0000256" key="2">
    <source>
        <dbReference type="ARBA" id="ARBA00005272"/>
    </source>
</evidence>
<dbReference type="Gene3D" id="3.50.50.100">
    <property type="match status" value="1"/>
</dbReference>
<feature type="domain" description="FAD/NAD(P)-binding" evidence="6">
    <location>
        <begin position="8"/>
        <end position="329"/>
    </location>
</feature>
<comment type="cofactor">
    <cofactor evidence="1">
        <name>FAD</name>
        <dbReference type="ChEBI" id="CHEBI:57692"/>
    </cofactor>
</comment>
<evidence type="ECO:0000256" key="3">
    <source>
        <dbReference type="ARBA" id="ARBA00022630"/>
    </source>
</evidence>
<keyword evidence="4" id="KW-0274">FAD</keyword>
<dbReference type="EMBL" id="CADCWO010000246">
    <property type="protein sequence ID" value="CAA9589588.1"/>
    <property type="molecule type" value="Genomic_DNA"/>
</dbReference>
<dbReference type="Pfam" id="PF07992">
    <property type="entry name" value="Pyr_redox_2"/>
    <property type="match status" value="1"/>
</dbReference>
<accession>A0A6J4VVW2</accession>
<proteinExistence type="inferred from homology"/>
<dbReference type="InterPro" id="IPR036188">
    <property type="entry name" value="FAD/NAD-bd_sf"/>
</dbReference>
<dbReference type="InterPro" id="IPR051169">
    <property type="entry name" value="NADH-Q_oxidoreductase"/>
</dbReference>
<sequence length="471" mass="51318">MSDTAITLIIGGGFTGLFTALHLSRLGYDAPVVLIDQSERFIFQPLLYELLSGEMKPELVWLRYEELLQGSGVTFVQAIVQAIDLKQRQVHLTSSKCYSYNQLVIALGSTTGYFNVSGAQEHSWPFRTGEDAVALAHHLRHCLRQARQTPDRAARHTLLTVAVIGAGPTGVELAGTLADLLPAWYVELGGNSAEIRVVLLSRDSKILEGDVNRPIRKAALRGLQQRTVPVEYLLDAEVTAVHANQVEFQRHNQQEFLTAATIVWTAGTTVSPLIKTLPLPELGRDKQGRIQVAPTLQIPGFPEVFAGGDCASVELNPLPATAQVAYQQGAAIARNLKAISQGYSPRPAHITLRGSFLKLGVGDSAANLFDRFAITGKLGNLVRQGTYLDRTPPLGLNLPVITGWLSSEAWNRSQSQQAAPLVRWIGGMVITTLLVGSGLLGWRAVEPQQFNRIWQPTGLPVLLDRLLPSKS</sequence>
<dbReference type="PRINTS" id="PR00411">
    <property type="entry name" value="PNDRDTASEI"/>
</dbReference>
<evidence type="ECO:0000259" key="6">
    <source>
        <dbReference type="Pfam" id="PF07992"/>
    </source>
</evidence>
<reference evidence="7" key="1">
    <citation type="submission" date="2020-02" db="EMBL/GenBank/DDBJ databases">
        <authorList>
            <person name="Meier V. D."/>
        </authorList>
    </citation>
    <scope>NUCLEOTIDE SEQUENCE</scope>
    <source>
        <strain evidence="7">AVDCRST_MAG81</strain>
    </source>
</reference>
<dbReference type="GO" id="GO:0019646">
    <property type="term" value="P:aerobic electron transport chain"/>
    <property type="evidence" value="ECO:0007669"/>
    <property type="project" value="TreeGrafter"/>
</dbReference>
<dbReference type="InterPro" id="IPR023753">
    <property type="entry name" value="FAD/NAD-binding_dom"/>
</dbReference>
<dbReference type="SUPFAM" id="SSF51905">
    <property type="entry name" value="FAD/NAD(P)-binding domain"/>
    <property type="match status" value="2"/>
</dbReference>
<evidence type="ECO:0000256" key="4">
    <source>
        <dbReference type="ARBA" id="ARBA00022827"/>
    </source>
</evidence>
<evidence type="ECO:0000256" key="1">
    <source>
        <dbReference type="ARBA" id="ARBA00001974"/>
    </source>
</evidence>
<evidence type="ECO:0000313" key="7">
    <source>
        <dbReference type="EMBL" id="CAA9589588.1"/>
    </source>
</evidence>
<keyword evidence="3" id="KW-0285">Flavoprotein</keyword>
<dbReference type="PANTHER" id="PTHR42913">
    <property type="entry name" value="APOPTOSIS-INDUCING FACTOR 1"/>
    <property type="match status" value="1"/>
</dbReference>
<gene>
    <name evidence="7" type="ORF">AVDCRST_MAG81-4998</name>
</gene>
<dbReference type="PRINTS" id="PR00368">
    <property type="entry name" value="FADPNR"/>
</dbReference>
<protein>
    <submittedName>
        <fullName evidence="7">NADH dehydrogenase</fullName>
        <ecNumber evidence="7">1.6.99.3</ecNumber>
    </submittedName>
</protein>
<evidence type="ECO:0000256" key="5">
    <source>
        <dbReference type="ARBA" id="ARBA00023002"/>
    </source>
</evidence>